<evidence type="ECO:0000256" key="1">
    <source>
        <dbReference type="ARBA" id="ARBA00004300"/>
    </source>
</evidence>
<feature type="compositionally biased region" description="Low complexity" evidence="10">
    <location>
        <begin position="570"/>
        <end position="582"/>
    </location>
</feature>
<evidence type="ECO:0000256" key="2">
    <source>
        <dbReference type="ARBA" id="ARBA00022490"/>
    </source>
</evidence>
<evidence type="ECO:0000313" key="12">
    <source>
        <dbReference type="Proteomes" id="UP001591681"/>
    </source>
</evidence>
<evidence type="ECO:0000313" key="11">
    <source>
        <dbReference type="EMBL" id="KAL2088063.1"/>
    </source>
</evidence>
<dbReference type="InterPro" id="IPR001611">
    <property type="entry name" value="Leu-rich_rpt"/>
</dbReference>
<dbReference type="EMBL" id="JBHFQA010000014">
    <property type="protein sequence ID" value="KAL2088063.1"/>
    <property type="molecule type" value="Genomic_DNA"/>
</dbReference>
<evidence type="ECO:0000256" key="5">
    <source>
        <dbReference type="ARBA" id="ARBA00022794"/>
    </source>
</evidence>
<accession>A0ABD1JLN4</accession>
<dbReference type="InterPro" id="IPR032675">
    <property type="entry name" value="LRR_dom_sf"/>
</dbReference>
<sequence length="598" mass="66165">MMGVSKLKELRWLNLPNNSIGYIEGLKELVQLEWLNLAGNNLKVMDELNNCVGLQYLDLSDNNISVIGDITKLSNLKVLHLHGNTITSLRSVPAYLPSTLTILTLADNEIRDLNEVSYLASLRNLEHLSIMGNPCVMTTSTLPGCDYRPYVVSWCPNVKVLDGYAVSKKEELKAEWMYSQGKGHSFHPGQHEQLMQYLTSLAVNSALQSADNAKLERFLHKQRQHQMQPVHAGWSSPGGPISAHAGQQTYELPERGSANQTTHRHKGDQIVQENLWLTGNDPSVNPVFCPSLSSSLNKDSDSLKLEDVQTDEEKLHGTQLSSESFFLPVASSTCSPLHSGDHSTDTDSYQFYVPVQPGKNSKASGDGQRGNTYSPIIPSPTLSHAHSNLSLMSGEKQAEVQGNLCSQVSNTKNVTVNGDQCWLGNGRSAIAERVGVPQCPLEAAVVRVQAWWRGHRTRLNHPQAKEVRTEIRLRRMQEHIVYLTAELQRVHEQQQQERLQRLVQEEAVKCLWSQLQSLITWQNTVTEQLNVSTVSSSSAPVTGSENHSINEAVFSLLKPELHSYGDDQNSTSSRATTDSSTAMFLTEAGGLESSKGSV</sequence>
<dbReference type="InterPro" id="IPR050576">
    <property type="entry name" value="Cilia_flagella_integrity"/>
</dbReference>
<evidence type="ECO:0000256" key="10">
    <source>
        <dbReference type="SAM" id="MobiDB-lite"/>
    </source>
</evidence>
<keyword evidence="5" id="KW-0970">Cilium biogenesis/degradation</keyword>
<dbReference type="GO" id="GO:0005813">
    <property type="term" value="C:centrosome"/>
    <property type="evidence" value="ECO:0007669"/>
    <property type="project" value="UniProtKB-SubCell"/>
</dbReference>
<dbReference type="Pfam" id="PF14580">
    <property type="entry name" value="LRR_9"/>
    <property type="match status" value="1"/>
</dbReference>
<evidence type="ECO:0000256" key="6">
    <source>
        <dbReference type="ARBA" id="ARBA00023212"/>
    </source>
</evidence>
<evidence type="ECO:0000256" key="8">
    <source>
        <dbReference type="ARBA" id="ARBA00068862"/>
    </source>
</evidence>
<reference evidence="11 12" key="1">
    <citation type="submission" date="2024-09" db="EMBL/GenBank/DDBJ databases">
        <title>A chromosome-level genome assembly of Gray's grenadier anchovy, Coilia grayii.</title>
        <authorList>
            <person name="Fu Z."/>
        </authorList>
    </citation>
    <scope>NUCLEOTIDE SEQUENCE [LARGE SCALE GENOMIC DNA]</scope>
    <source>
        <strain evidence="11">G4</strain>
        <tissue evidence="11">Muscle</tissue>
    </source>
</reference>
<dbReference type="PANTHER" id="PTHR45973">
    <property type="entry name" value="PROTEIN PHOSPHATASE 1 REGULATORY SUBUNIT SDS22-RELATED"/>
    <property type="match status" value="1"/>
</dbReference>
<dbReference type="PROSITE" id="PS50096">
    <property type="entry name" value="IQ"/>
    <property type="match status" value="1"/>
</dbReference>
<dbReference type="CDD" id="cd23767">
    <property type="entry name" value="IQCD"/>
    <property type="match status" value="1"/>
</dbReference>
<evidence type="ECO:0000256" key="3">
    <source>
        <dbReference type="ARBA" id="ARBA00022614"/>
    </source>
</evidence>
<dbReference type="SMART" id="SM00365">
    <property type="entry name" value="LRR_SD22"/>
    <property type="match status" value="5"/>
</dbReference>
<comment type="caution">
    <text evidence="11">The sequence shown here is derived from an EMBL/GenBank/DDBJ whole genome shotgun (WGS) entry which is preliminary data.</text>
</comment>
<keyword evidence="2" id="KW-0963">Cytoplasm</keyword>
<gene>
    <name evidence="11" type="ORF">ACEWY4_016891</name>
</gene>
<evidence type="ECO:0000256" key="7">
    <source>
        <dbReference type="ARBA" id="ARBA00058656"/>
    </source>
</evidence>
<organism evidence="11 12">
    <name type="scientific">Coilia grayii</name>
    <name type="common">Gray's grenadier anchovy</name>
    <dbReference type="NCBI Taxonomy" id="363190"/>
    <lineage>
        <taxon>Eukaryota</taxon>
        <taxon>Metazoa</taxon>
        <taxon>Chordata</taxon>
        <taxon>Craniata</taxon>
        <taxon>Vertebrata</taxon>
        <taxon>Euteleostomi</taxon>
        <taxon>Actinopterygii</taxon>
        <taxon>Neopterygii</taxon>
        <taxon>Teleostei</taxon>
        <taxon>Clupei</taxon>
        <taxon>Clupeiformes</taxon>
        <taxon>Clupeoidei</taxon>
        <taxon>Engraulidae</taxon>
        <taxon>Coilinae</taxon>
        <taxon>Coilia</taxon>
    </lineage>
</organism>
<evidence type="ECO:0000256" key="4">
    <source>
        <dbReference type="ARBA" id="ARBA00022737"/>
    </source>
</evidence>
<keyword evidence="4" id="KW-0677">Repeat</keyword>
<feature type="region of interest" description="Disordered" evidence="10">
    <location>
        <begin position="564"/>
        <end position="598"/>
    </location>
</feature>
<name>A0ABD1JLN4_9TELE</name>
<dbReference type="GO" id="GO:0030030">
    <property type="term" value="P:cell projection organization"/>
    <property type="evidence" value="ECO:0007669"/>
    <property type="project" value="UniProtKB-KW"/>
</dbReference>
<comment type="function">
    <text evidence="7">Acts as a key negative regulator of ciliogenesis in collaboration with CCP110 by capping the mother centriole thereby preventing cilia formation. Required for recruitment of CCP110 to the centrosome.</text>
</comment>
<dbReference type="SUPFAM" id="SSF52075">
    <property type="entry name" value="Outer arm dynein light chain 1"/>
    <property type="match status" value="1"/>
</dbReference>
<dbReference type="PROSITE" id="PS51450">
    <property type="entry name" value="LRR"/>
    <property type="match status" value="5"/>
</dbReference>
<dbReference type="AlphaFoldDB" id="A0ABD1JLN4"/>
<dbReference type="FunFam" id="3.80.10.10:FF:000165">
    <property type="entry name" value="Centrosomal protein of 97 kDa"/>
    <property type="match status" value="1"/>
</dbReference>
<dbReference type="Proteomes" id="UP001591681">
    <property type="component" value="Unassembled WGS sequence"/>
</dbReference>
<keyword evidence="3" id="KW-0433">Leucine-rich repeat</keyword>
<keyword evidence="12" id="KW-1185">Reference proteome</keyword>
<keyword evidence="6" id="KW-0206">Cytoskeleton</keyword>
<proteinExistence type="predicted"/>
<dbReference type="PANTHER" id="PTHR45973:SF2">
    <property type="entry name" value="CENTROSOMAL PROTEIN OF 97 KDA"/>
    <property type="match status" value="1"/>
</dbReference>
<evidence type="ECO:0000256" key="9">
    <source>
        <dbReference type="ARBA" id="ARBA00076677"/>
    </source>
</evidence>
<comment type="subcellular location">
    <subcellularLocation>
        <location evidence="1">Cytoplasm</location>
        <location evidence="1">Cytoskeleton</location>
        <location evidence="1">Microtubule organizing center</location>
        <location evidence="1">Centrosome</location>
    </subcellularLocation>
</comment>
<dbReference type="Gene3D" id="3.80.10.10">
    <property type="entry name" value="Ribonuclease Inhibitor"/>
    <property type="match status" value="1"/>
</dbReference>
<protein>
    <recommendedName>
        <fullName evidence="8">Centrosomal protein of 97 kDa</fullName>
    </recommendedName>
    <alternativeName>
        <fullName evidence="9">Leucine-rich repeat and IQ domain-containing protein 2</fullName>
    </alternativeName>
</protein>